<feature type="chain" id="PRO_5041413131" evidence="3">
    <location>
        <begin position="21"/>
        <end position="388"/>
    </location>
</feature>
<keyword evidence="2" id="KW-0812">Transmembrane</keyword>
<name>A0AA40ENT8_9PEZI</name>
<feature type="signal peptide" evidence="3">
    <location>
        <begin position="1"/>
        <end position="20"/>
    </location>
</feature>
<evidence type="ECO:0000256" key="3">
    <source>
        <dbReference type="SAM" id="SignalP"/>
    </source>
</evidence>
<evidence type="ECO:0000313" key="4">
    <source>
        <dbReference type="EMBL" id="KAK0742748.1"/>
    </source>
</evidence>
<keyword evidence="3" id="KW-0732">Signal</keyword>
<feature type="region of interest" description="Disordered" evidence="1">
    <location>
        <begin position="312"/>
        <end position="388"/>
    </location>
</feature>
<keyword evidence="2" id="KW-0472">Membrane</keyword>
<evidence type="ECO:0000256" key="2">
    <source>
        <dbReference type="SAM" id="Phobius"/>
    </source>
</evidence>
<dbReference type="InterPro" id="IPR053018">
    <property type="entry name" value="Elsinochrome_Biosynth-Asso"/>
</dbReference>
<sequence length="388" mass="42731">MALIFSIVSTIWWLMKNVLAWKRDTRKSSVRAELKATTTSFSGFLESFVTTCSDQQIFTGCAYAVTLRYVTGCSISAYHYDVVANMLLITCATHLVAVTVARNYWDNPLPSLVRITVTAVLYIVTGVLLSNQGTESKSFPTTVPTGSDTYSNILMPAACFQTGNSGLSVSVKEFTNSGLGFLSGSRIPGFPQYVMVFLCYGVAVVVRLFRGKFTWLFRPGPQWFMRFIFEAYLVLGNVVGVWIVATSALYIVRMRNWVGKSGWLELAVNGANPEDDAASFGQLVPIFLNLMLLFAILQFISGRMRDLDAKKKRHEKKAAVHNKGDGSDLAEKGSASDTKKSDIRPDTKLSDDNNASLAESDAKKTDIQVEVRPAPMDIEVDVVTPEAD</sequence>
<evidence type="ECO:0000313" key="5">
    <source>
        <dbReference type="Proteomes" id="UP001172155"/>
    </source>
</evidence>
<keyword evidence="2" id="KW-1133">Transmembrane helix</keyword>
<feature type="compositionally biased region" description="Basic and acidic residues" evidence="1">
    <location>
        <begin position="360"/>
        <end position="369"/>
    </location>
</feature>
<dbReference type="AlphaFoldDB" id="A0AA40ENT8"/>
<evidence type="ECO:0000256" key="1">
    <source>
        <dbReference type="SAM" id="MobiDB-lite"/>
    </source>
</evidence>
<gene>
    <name evidence="4" type="ORF">B0T18DRAFT_447638</name>
</gene>
<keyword evidence="5" id="KW-1185">Reference proteome</keyword>
<reference evidence="4" key="1">
    <citation type="submission" date="2023-06" db="EMBL/GenBank/DDBJ databases">
        <title>Genome-scale phylogeny and comparative genomics of the fungal order Sordariales.</title>
        <authorList>
            <consortium name="Lawrence Berkeley National Laboratory"/>
            <person name="Hensen N."/>
            <person name="Bonometti L."/>
            <person name="Westerberg I."/>
            <person name="Brannstrom I.O."/>
            <person name="Guillou S."/>
            <person name="Cros-Aarteil S."/>
            <person name="Calhoun S."/>
            <person name="Haridas S."/>
            <person name="Kuo A."/>
            <person name="Mondo S."/>
            <person name="Pangilinan J."/>
            <person name="Riley R."/>
            <person name="LaButti K."/>
            <person name="Andreopoulos B."/>
            <person name="Lipzen A."/>
            <person name="Chen C."/>
            <person name="Yanf M."/>
            <person name="Daum C."/>
            <person name="Ng V."/>
            <person name="Clum A."/>
            <person name="Steindorff A."/>
            <person name="Ohm R."/>
            <person name="Martin F."/>
            <person name="Silar P."/>
            <person name="Natvig D."/>
            <person name="Lalanne C."/>
            <person name="Gautier V."/>
            <person name="Ament-velasquez S.L."/>
            <person name="Kruys A."/>
            <person name="Hutchinson M.I."/>
            <person name="Powell A.J."/>
            <person name="Barry K."/>
            <person name="Miller A.N."/>
            <person name="Grigoriev I.V."/>
            <person name="Debuchy R."/>
            <person name="Gladieux P."/>
            <person name="Thoren M.H."/>
            <person name="Johannesson H."/>
        </authorList>
    </citation>
    <scope>NUCLEOTIDE SEQUENCE</scope>
    <source>
        <strain evidence="4">SMH3187-1</strain>
    </source>
</reference>
<dbReference type="PANTHER" id="PTHR37577:SF1">
    <property type="entry name" value="INTEGRAL MEMBRANE PROTEIN"/>
    <property type="match status" value="1"/>
</dbReference>
<dbReference type="PANTHER" id="PTHR37577">
    <property type="entry name" value="INTEGRAL MEMBRANE PROTEIN"/>
    <property type="match status" value="1"/>
</dbReference>
<dbReference type="Proteomes" id="UP001172155">
    <property type="component" value="Unassembled WGS sequence"/>
</dbReference>
<comment type="caution">
    <text evidence="4">The sequence shown here is derived from an EMBL/GenBank/DDBJ whole genome shotgun (WGS) entry which is preliminary data.</text>
</comment>
<feature type="transmembrane region" description="Helical" evidence="2">
    <location>
        <begin position="231"/>
        <end position="252"/>
    </location>
</feature>
<feature type="compositionally biased region" description="Basic and acidic residues" evidence="1">
    <location>
        <begin position="322"/>
        <end position="331"/>
    </location>
</feature>
<dbReference type="EMBL" id="JAUKUD010000005">
    <property type="protein sequence ID" value="KAK0742748.1"/>
    <property type="molecule type" value="Genomic_DNA"/>
</dbReference>
<feature type="compositionally biased region" description="Basic and acidic residues" evidence="1">
    <location>
        <begin position="337"/>
        <end position="351"/>
    </location>
</feature>
<protein>
    <submittedName>
        <fullName evidence="4">Uncharacterized protein</fullName>
    </submittedName>
</protein>
<accession>A0AA40ENT8</accession>
<feature type="transmembrane region" description="Helical" evidence="2">
    <location>
        <begin position="190"/>
        <end position="210"/>
    </location>
</feature>
<feature type="transmembrane region" description="Helical" evidence="2">
    <location>
        <begin position="283"/>
        <end position="302"/>
    </location>
</feature>
<proteinExistence type="predicted"/>
<organism evidence="4 5">
    <name type="scientific">Schizothecium vesticola</name>
    <dbReference type="NCBI Taxonomy" id="314040"/>
    <lineage>
        <taxon>Eukaryota</taxon>
        <taxon>Fungi</taxon>
        <taxon>Dikarya</taxon>
        <taxon>Ascomycota</taxon>
        <taxon>Pezizomycotina</taxon>
        <taxon>Sordariomycetes</taxon>
        <taxon>Sordariomycetidae</taxon>
        <taxon>Sordariales</taxon>
        <taxon>Schizotheciaceae</taxon>
        <taxon>Schizothecium</taxon>
    </lineage>
</organism>